<dbReference type="OrthoDB" id="9776488at2"/>
<evidence type="ECO:0000313" key="10">
    <source>
        <dbReference type="EMBL" id="RVU23377.1"/>
    </source>
</evidence>
<feature type="active site" description="Proton donor/acceptor" evidence="6">
    <location>
        <position position="283"/>
    </location>
</feature>
<dbReference type="GO" id="GO:0046872">
    <property type="term" value="F:metal ion binding"/>
    <property type="evidence" value="ECO:0007669"/>
    <property type="project" value="UniProtKB-KW"/>
</dbReference>
<evidence type="ECO:0000256" key="1">
    <source>
        <dbReference type="ARBA" id="ARBA00010716"/>
    </source>
</evidence>
<reference evidence="10 11" key="1">
    <citation type="submission" date="2019-01" db="EMBL/GenBank/DDBJ databases">
        <authorList>
            <person name="Chen W.-M."/>
        </authorList>
    </citation>
    <scope>NUCLEOTIDE SEQUENCE [LARGE SCALE GENOMIC DNA]</scope>
    <source>
        <strain evidence="10 11">FSY-15</strain>
    </source>
</reference>
<evidence type="ECO:0000256" key="7">
    <source>
        <dbReference type="PIRSR" id="PIRSR038994-2"/>
    </source>
</evidence>
<feature type="binding site" evidence="8">
    <location>
        <position position="226"/>
    </location>
    <ligand>
        <name>Zn(2+)</name>
        <dbReference type="ChEBI" id="CHEBI:29105"/>
    </ligand>
</feature>
<evidence type="ECO:0000259" key="9">
    <source>
        <dbReference type="Pfam" id="PF01979"/>
    </source>
</evidence>
<comment type="cofactor">
    <cofactor evidence="8">
        <name>a divalent metal cation</name>
        <dbReference type="ChEBI" id="CHEBI:60240"/>
    </cofactor>
    <text evidence="8">Binds 1 divalent metal cation per subunit.</text>
</comment>
<evidence type="ECO:0000313" key="11">
    <source>
        <dbReference type="Proteomes" id="UP000282832"/>
    </source>
</evidence>
<feature type="binding site" evidence="8">
    <location>
        <position position="205"/>
    </location>
    <ligand>
        <name>Zn(2+)</name>
        <dbReference type="ChEBI" id="CHEBI:29105"/>
    </ligand>
</feature>
<feature type="domain" description="Amidohydrolase-related" evidence="9">
    <location>
        <begin position="62"/>
        <end position="363"/>
    </location>
</feature>
<dbReference type="PIRSF" id="PIRSF038994">
    <property type="entry name" value="NagA"/>
    <property type="match status" value="1"/>
</dbReference>
<dbReference type="InterPro" id="IPR006680">
    <property type="entry name" value="Amidohydro-rel"/>
</dbReference>
<dbReference type="EMBL" id="SACY01000006">
    <property type="protein sequence ID" value="RVU23377.1"/>
    <property type="molecule type" value="Genomic_DNA"/>
</dbReference>
<evidence type="ECO:0000256" key="5">
    <source>
        <dbReference type="PIRNR" id="PIRNR038994"/>
    </source>
</evidence>
<feature type="binding site" evidence="7">
    <location>
        <position position="151"/>
    </location>
    <ligand>
        <name>substrate</name>
    </ligand>
</feature>
<keyword evidence="3 5" id="KW-0378">Hydrolase</keyword>
<dbReference type="EC" id="3.5.1.25" evidence="10"/>
<feature type="binding site" evidence="7">
    <location>
        <position position="261"/>
    </location>
    <ligand>
        <name>substrate</name>
    </ligand>
</feature>
<organism evidence="10 11">
    <name type="scientific">Sandaracinomonas limnophila</name>
    <dbReference type="NCBI Taxonomy" id="1862386"/>
    <lineage>
        <taxon>Bacteria</taxon>
        <taxon>Pseudomonadati</taxon>
        <taxon>Bacteroidota</taxon>
        <taxon>Cytophagia</taxon>
        <taxon>Cytophagales</taxon>
        <taxon>Flectobacillaceae</taxon>
        <taxon>Sandaracinomonas</taxon>
    </lineage>
</organism>
<accession>A0A437PM69</accession>
<feature type="binding site" evidence="7">
    <location>
        <begin position="309"/>
        <end position="311"/>
    </location>
    <ligand>
        <name>substrate</name>
    </ligand>
</feature>
<feature type="binding site" evidence="8">
    <location>
        <position position="140"/>
    </location>
    <ligand>
        <name>Zn(2+)</name>
        <dbReference type="ChEBI" id="CHEBI:29105"/>
    </ligand>
</feature>
<dbReference type="GO" id="GO:0008448">
    <property type="term" value="F:N-acetylglucosamine-6-phosphate deacetylase activity"/>
    <property type="evidence" value="ECO:0007669"/>
    <property type="project" value="UniProtKB-EC"/>
</dbReference>
<comment type="caution">
    <text evidence="10">The sequence shown here is derived from an EMBL/GenBank/DDBJ whole genome shotgun (WGS) entry which is preliminary data.</text>
</comment>
<gene>
    <name evidence="10" type="primary">nagA</name>
    <name evidence="10" type="ORF">EOJ36_11640</name>
</gene>
<dbReference type="InterPro" id="IPR003764">
    <property type="entry name" value="GlcNAc_6-P_deAcase"/>
</dbReference>
<dbReference type="Gene3D" id="3.20.20.140">
    <property type="entry name" value="Metal-dependent hydrolases"/>
    <property type="match status" value="1"/>
</dbReference>
<keyword evidence="4 5" id="KW-0119">Carbohydrate metabolism</keyword>
<dbReference type="Gene3D" id="2.30.40.10">
    <property type="entry name" value="Urease, subunit C, domain 1"/>
    <property type="match status" value="1"/>
</dbReference>
<dbReference type="InterPro" id="IPR032466">
    <property type="entry name" value="Metal_Hydrolase"/>
</dbReference>
<sequence>MEHQNQEKTVKLQDINMKKITARKVFTGKEWLGPVEILVENEIIQAIQFIPDKEVKDYPNGFLCPAFIDLQVYGGNGILFSNHQTVEAIQATYDEHSKSGTEFFQITLNCSPKESIFKAIDAAKQYQQEGRPGLLGLHLEGPFFNPIRRGAHKEEFVQKPTKQLIDAIIQLAGDLRIYMTIAPEMFDGDLLDYIIQSPIICSIGHSDATQSQVEHAFEKGINKITHLFNAQSQWQSRALGIAGTSLLHDEIWASIIVDGLHLDFGTVKLAKELKRDRLFLITDAVTEDLSGPYHFAKKDGKFSNDQGTLSGSALTMHEAIENCVKHVGIDLEEAVRMGSLYPAEVIGLENELGTLEVGKRWSAYHWID</sequence>
<dbReference type="PANTHER" id="PTHR11113">
    <property type="entry name" value="N-ACETYLGLUCOSAMINE-6-PHOSPHATE DEACETYLASE"/>
    <property type="match status" value="1"/>
</dbReference>
<dbReference type="Pfam" id="PF01979">
    <property type="entry name" value="Amidohydro_1"/>
    <property type="match status" value="1"/>
</dbReference>
<dbReference type="PANTHER" id="PTHR11113:SF14">
    <property type="entry name" value="N-ACETYLGLUCOSAMINE-6-PHOSPHATE DEACETYLASE"/>
    <property type="match status" value="1"/>
</dbReference>
<evidence type="ECO:0000256" key="8">
    <source>
        <dbReference type="PIRSR" id="PIRSR038994-3"/>
    </source>
</evidence>
<protein>
    <submittedName>
        <fullName evidence="10">N-acetylglucosamine-6-phosphate deacetylase</fullName>
        <ecNumber evidence="10">3.5.1.25</ecNumber>
    </submittedName>
</protein>
<dbReference type="SUPFAM" id="SSF51556">
    <property type="entry name" value="Metallo-dependent hydrolases"/>
    <property type="match status" value="1"/>
</dbReference>
<proteinExistence type="inferred from homology"/>
<evidence type="ECO:0000256" key="2">
    <source>
        <dbReference type="ARBA" id="ARBA00022723"/>
    </source>
</evidence>
<name>A0A437PM69_9BACT</name>
<evidence type="ECO:0000256" key="3">
    <source>
        <dbReference type="ARBA" id="ARBA00022801"/>
    </source>
</evidence>
<dbReference type="InterPro" id="IPR011059">
    <property type="entry name" value="Metal-dep_hydrolase_composite"/>
</dbReference>
<evidence type="ECO:0000256" key="4">
    <source>
        <dbReference type="ARBA" id="ARBA00023277"/>
    </source>
</evidence>
<dbReference type="NCBIfam" id="TIGR00221">
    <property type="entry name" value="nagA"/>
    <property type="match status" value="1"/>
</dbReference>
<feature type="binding site" evidence="7">
    <location>
        <position position="237"/>
    </location>
    <ligand>
        <name>substrate</name>
    </ligand>
</feature>
<evidence type="ECO:0000256" key="6">
    <source>
        <dbReference type="PIRSR" id="PIRSR038994-1"/>
    </source>
</evidence>
<dbReference type="Proteomes" id="UP000282832">
    <property type="component" value="Unassembled WGS sequence"/>
</dbReference>
<keyword evidence="11" id="KW-1185">Reference proteome</keyword>
<dbReference type="AlphaFoldDB" id="A0A437PM69"/>
<feature type="binding site" evidence="7">
    <location>
        <begin position="229"/>
        <end position="230"/>
    </location>
    <ligand>
        <name>substrate</name>
    </ligand>
</feature>
<comment type="similarity">
    <text evidence="1 5">Belongs to the metallo-dependent hydrolases superfamily. NagA family.</text>
</comment>
<keyword evidence="2 8" id="KW-0479">Metal-binding</keyword>
<dbReference type="GO" id="GO:0006046">
    <property type="term" value="P:N-acetylglucosamine catabolic process"/>
    <property type="evidence" value="ECO:0007669"/>
    <property type="project" value="TreeGrafter"/>
</dbReference>